<organism evidence="1 2">
    <name type="scientific">Romanomermis culicivorax</name>
    <name type="common">Nematode worm</name>
    <dbReference type="NCBI Taxonomy" id="13658"/>
    <lineage>
        <taxon>Eukaryota</taxon>
        <taxon>Metazoa</taxon>
        <taxon>Ecdysozoa</taxon>
        <taxon>Nematoda</taxon>
        <taxon>Enoplea</taxon>
        <taxon>Dorylaimia</taxon>
        <taxon>Mermithida</taxon>
        <taxon>Mermithoidea</taxon>
        <taxon>Mermithidae</taxon>
        <taxon>Romanomermis</taxon>
    </lineage>
</organism>
<evidence type="ECO:0000313" key="2">
    <source>
        <dbReference type="WBParaSite" id="nRc.2.0.1.t45581-RA"/>
    </source>
</evidence>
<accession>A0A915L4A8</accession>
<protein>
    <submittedName>
        <fullName evidence="2">Uncharacterized protein</fullName>
    </submittedName>
</protein>
<proteinExistence type="predicted"/>
<dbReference type="WBParaSite" id="nRc.2.0.1.t45581-RA">
    <property type="protein sequence ID" value="nRc.2.0.1.t45581-RA"/>
    <property type="gene ID" value="nRc.2.0.1.g45581"/>
</dbReference>
<dbReference type="AlphaFoldDB" id="A0A915L4A8"/>
<reference evidence="2" key="1">
    <citation type="submission" date="2022-11" db="UniProtKB">
        <authorList>
            <consortium name="WormBaseParasite"/>
        </authorList>
    </citation>
    <scope>IDENTIFICATION</scope>
</reference>
<sequence length="105" mass="13643">MLINPTKYAINEMQEKLKTFRLDEYKKDMGVVSLRWRLRRLGCMWRLWRMWRSWCLWRLWRMRRLRMRRLHRTWHLWCMEHLWRMCNILAYVAFVVHVQRFDTKQ</sequence>
<dbReference type="Proteomes" id="UP000887565">
    <property type="component" value="Unplaced"/>
</dbReference>
<evidence type="ECO:0000313" key="1">
    <source>
        <dbReference type="Proteomes" id="UP000887565"/>
    </source>
</evidence>
<keyword evidence="1" id="KW-1185">Reference proteome</keyword>
<name>A0A915L4A8_ROMCU</name>